<dbReference type="EMBL" id="CP136336">
    <property type="protein sequence ID" value="WOB09024.1"/>
    <property type="molecule type" value="Genomic_DNA"/>
</dbReference>
<dbReference type="Proteomes" id="UP001303946">
    <property type="component" value="Chromosome"/>
</dbReference>
<feature type="transmembrane region" description="Helical" evidence="1">
    <location>
        <begin position="56"/>
        <end position="77"/>
    </location>
</feature>
<proteinExistence type="predicted"/>
<evidence type="ECO:0000313" key="2">
    <source>
        <dbReference type="EMBL" id="WOB09024.1"/>
    </source>
</evidence>
<keyword evidence="1" id="KW-0472">Membrane</keyword>
<organism evidence="2 3">
    <name type="scientific">Piscinibacter gummiphilus</name>
    <dbReference type="NCBI Taxonomy" id="946333"/>
    <lineage>
        <taxon>Bacteria</taxon>
        <taxon>Pseudomonadati</taxon>
        <taxon>Pseudomonadota</taxon>
        <taxon>Betaproteobacteria</taxon>
        <taxon>Burkholderiales</taxon>
        <taxon>Sphaerotilaceae</taxon>
        <taxon>Piscinibacter</taxon>
    </lineage>
</organism>
<keyword evidence="1" id="KW-1133">Transmembrane helix</keyword>
<keyword evidence="3" id="KW-1185">Reference proteome</keyword>
<keyword evidence="1" id="KW-0812">Transmembrane</keyword>
<evidence type="ECO:0000256" key="1">
    <source>
        <dbReference type="SAM" id="Phobius"/>
    </source>
</evidence>
<name>A0ABZ0CVM5_9BURK</name>
<protein>
    <recommendedName>
        <fullName evidence="4">DUF1275 domain-containing protein</fullName>
    </recommendedName>
</protein>
<sequence length="135" mass="13966">MNRFDPKAIIIAMLLSLALDVVGGVALVAGFGVQVTAQMTPEETQAAIEAVTATDGFMFASLLYGTATTVFGGFVAARVARSHPYFNALAVGLVGLVLGLVMGGEAPFWFEALAFLVSVPAALAGGHLALRRPTR</sequence>
<accession>A0ABZ0CVM5</accession>
<feature type="transmembrane region" description="Helical" evidence="1">
    <location>
        <begin position="84"/>
        <end position="102"/>
    </location>
</feature>
<evidence type="ECO:0000313" key="3">
    <source>
        <dbReference type="Proteomes" id="UP001303946"/>
    </source>
</evidence>
<dbReference type="RefSeq" id="WP_316701984.1">
    <property type="nucleotide sequence ID" value="NZ_CP136336.1"/>
</dbReference>
<gene>
    <name evidence="2" type="ORF">RXV79_02965</name>
</gene>
<reference evidence="2 3" key="1">
    <citation type="submission" date="2023-10" db="EMBL/GenBank/DDBJ databases">
        <title>Bacteria for the degradation of biodegradable plastic PBAT(Polybutylene adipate terephthalate).</title>
        <authorList>
            <person name="Weon H.-Y."/>
            <person name="Yeon J."/>
        </authorList>
    </citation>
    <scope>NUCLEOTIDE SEQUENCE [LARGE SCALE GENOMIC DNA]</scope>
    <source>
        <strain evidence="2 3">SBD 7-3</strain>
    </source>
</reference>
<feature type="transmembrane region" description="Helical" evidence="1">
    <location>
        <begin position="108"/>
        <end position="130"/>
    </location>
</feature>
<evidence type="ECO:0008006" key="4">
    <source>
        <dbReference type="Google" id="ProtNLM"/>
    </source>
</evidence>